<feature type="transmembrane region" description="Helical" evidence="1">
    <location>
        <begin position="78"/>
        <end position="98"/>
    </location>
</feature>
<keyword evidence="5" id="KW-1185">Reference proteome</keyword>
<reference evidence="4" key="2">
    <citation type="submission" date="2022-09" db="EMBL/GenBank/DDBJ databases">
        <title>Biosynthetic gene clusters of Dactylosporangioum fulvum.</title>
        <authorList>
            <person name="Caradec T."/>
        </authorList>
    </citation>
    <scope>NUCLEOTIDE SEQUENCE</scope>
    <source>
        <strain evidence="4">NRRL B-16292</strain>
    </source>
</reference>
<evidence type="ECO:0000313" key="4">
    <source>
        <dbReference type="EMBL" id="UWP86446.1"/>
    </source>
</evidence>
<dbReference type="CDD" id="cd01948">
    <property type="entry name" value="EAL"/>
    <property type="match status" value="1"/>
</dbReference>
<dbReference type="PROSITE" id="PS50887">
    <property type="entry name" value="GGDEF"/>
    <property type="match status" value="1"/>
</dbReference>
<dbReference type="PROSITE" id="PS50883">
    <property type="entry name" value="EAL"/>
    <property type="match status" value="1"/>
</dbReference>
<dbReference type="PANTHER" id="PTHR44757:SF2">
    <property type="entry name" value="BIOFILM ARCHITECTURE MAINTENANCE PROTEIN MBAA"/>
    <property type="match status" value="1"/>
</dbReference>
<feature type="transmembrane region" description="Helical" evidence="1">
    <location>
        <begin position="110"/>
        <end position="130"/>
    </location>
</feature>
<sequence length="758" mass="81355">MGVLWGRSGRASGLMLTSAAVLFVSVVWFAVNLVRPVGPQVLLWLPTPIGAVVLTAVFRRTARTAELSEPTRRFWRHLSYAVVLVGIAATSQAVDMLLHPGRDDDYNGPVLLVLDTIAIAVIVYALYRLPFGSLTPGERLRVALDGGTVVAGAAVFIWHFQTSRAEGGSAVVASLVLTVLSLTVVLAVAKFVLSGYEFIDRSALRWLAFAIFFGATSPLVQPLLDSGHPHLLHTQYSIPAVFCFGAWAGERQRRAATEPRRRVGADERRPFSYVPYGAVVAVDVLLIFETWYGDHTDLRVVVAGAVALTTLVVIRQITAFRDNGRLLARLDHNATHDALTQLPNRVLFGERLQKALAAPGSHPVAVALIDLDDFKEVNDTLGHEVGDQLLIAVAQRLGGCVRAGDTVARLGGDEFVVVLDGADPAAADLAAERMIAALDRPVVVDGHELPIRASIGIADGRTGDESSVLLRQADIAMYAAKKVPGTVRLHYDCGMTAVLVDGGQLRAAIDGDHLRVHFQPIVPLGGGRPTGVEALVRWQHPEHGLLTPDVFLPAAERTGLIVPIGRWVLRTACHRFAEWTLTHGTAAPASLHVNVSARELREPDFAGFVAATLAESGVAAERLVVEIAETELMQAPAPLTAVLADLKALGTRISLDDFGIGTASLTLLHEYPFDEVKLDRSITRTAVDGRPSMAATVLQLARALDLHAVAVGVEQARQADRLWSLGYPAAQGYLFARPLPAEELAVWLTACAQVPITA</sequence>
<dbReference type="Pfam" id="PF00990">
    <property type="entry name" value="GGDEF"/>
    <property type="match status" value="1"/>
</dbReference>
<keyword evidence="1" id="KW-0812">Transmembrane</keyword>
<feature type="transmembrane region" description="Helical" evidence="1">
    <location>
        <begin position="300"/>
        <end position="320"/>
    </location>
</feature>
<feature type="transmembrane region" description="Helical" evidence="1">
    <location>
        <begin position="172"/>
        <end position="192"/>
    </location>
</feature>
<keyword evidence="1" id="KW-0472">Membrane</keyword>
<evidence type="ECO:0000256" key="1">
    <source>
        <dbReference type="SAM" id="Phobius"/>
    </source>
</evidence>
<feature type="transmembrane region" description="Helical" evidence="1">
    <location>
        <begin position="12"/>
        <end position="31"/>
    </location>
</feature>
<dbReference type="InterPro" id="IPR043128">
    <property type="entry name" value="Rev_trsase/Diguanyl_cyclase"/>
</dbReference>
<dbReference type="Proteomes" id="UP001059617">
    <property type="component" value="Chromosome"/>
</dbReference>
<gene>
    <name evidence="4" type="ORF">Dfulv_20255</name>
</gene>
<accession>A0ABY5WBF8</accession>
<dbReference type="CDD" id="cd01949">
    <property type="entry name" value="GGDEF"/>
    <property type="match status" value="1"/>
</dbReference>
<reference evidence="4" key="1">
    <citation type="submission" date="2021-04" db="EMBL/GenBank/DDBJ databases">
        <authorList>
            <person name="Hartkoorn R.C."/>
            <person name="Beaudoing E."/>
            <person name="Hot D."/>
        </authorList>
    </citation>
    <scope>NUCLEOTIDE SEQUENCE</scope>
    <source>
        <strain evidence="4">NRRL B-16292</strain>
    </source>
</reference>
<evidence type="ECO:0000313" key="5">
    <source>
        <dbReference type="Proteomes" id="UP001059617"/>
    </source>
</evidence>
<protein>
    <submittedName>
        <fullName evidence="4">Bifunctional diguanylate cyclase/phosphodiesterase</fullName>
    </submittedName>
</protein>
<dbReference type="InterPro" id="IPR001633">
    <property type="entry name" value="EAL_dom"/>
</dbReference>
<keyword evidence="1" id="KW-1133">Transmembrane helix</keyword>
<feature type="transmembrane region" description="Helical" evidence="1">
    <location>
        <begin position="37"/>
        <end position="58"/>
    </location>
</feature>
<feature type="domain" description="EAL" evidence="2">
    <location>
        <begin position="498"/>
        <end position="752"/>
    </location>
</feature>
<dbReference type="PANTHER" id="PTHR44757">
    <property type="entry name" value="DIGUANYLATE CYCLASE DGCP"/>
    <property type="match status" value="1"/>
</dbReference>
<dbReference type="SUPFAM" id="SSF141868">
    <property type="entry name" value="EAL domain-like"/>
    <property type="match status" value="1"/>
</dbReference>
<dbReference type="SMART" id="SM00052">
    <property type="entry name" value="EAL"/>
    <property type="match status" value="1"/>
</dbReference>
<dbReference type="Gene3D" id="3.20.20.450">
    <property type="entry name" value="EAL domain"/>
    <property type="match status" value="1"/>
</dbReference>
<dbReference type="Pfam" id="PF00563">
    <property type="entry name" value="EAL"/>
    <property type="match status" value="1"/>
</dbReference>
<dbReference type="NCBIfam" id="TIGR00254">
    <property type="entry name" value="GGDEF"/>
    <property type="match status" value="1"/>
</dbReference>
<feature type="transmembrane region" description="Helical" evidence="1">
    <location>
        <begin position="270"/>
        <end position="288"/>
    </location>
</feature>
<dbReference type="RefSeq" id="WP_259865617.1">
    <property type="nucleotide sequence ID" value="NZ_BAAAST010000027.1"/>
</dbReference>
<feature type="transmembrane region" description="Helical" evidence="1">
    <location>
        <begin position="204"/>
        <end position="224"/>
    </location>
</feature>
<feature type="transmembrane region" description="Helical" evidence="1">
    <location>
        <begin position="142"/>
        <end position="160"/>
    </location>
</feature>
<dbReference type="EMBL" id="CP073720">
    <property type="protein sequence ID" value="UWP86446.1"/>
    <property type="molecule type" value="Genomic_DNA"/>
</dbReference>
<dbReference type="InterPro" id="IPR052155">
    <property type="entry name" value="Biofilm_reg_signaling"/>
</dbReference>
<evidence type="ECO:0000259" key="3">
    <source>
        <dbReference type="PROSITE" id="PS50887"/>
    </source>
</evidence>
<proteinExistence type="predicted"/>
<dbReference type="SMART" id="SM00267">
    <property type="entry name" value="GGDEF"/>
    <property type="match status" value="1"/>
</dbReference>
<dbReference type="Gene3D" id="3.30.70.270">
    <property type="match status" value="1"/>
</dbReference>
<dbReference type="InterPro" id="IPR029787">
    <property type="entry name" value="Nucleotide_cyclase"/>
</dbReference>
<feature type="domain" description="GGDEF" evidence="3">
    <location>
        <begin position="362"/>
        <end position="494"/>
    </location>
</feature>
<name>A0ABY5WBF8_9ACTN</name>
<organism evidence="4 5">
    <name type="scientific">Dactylosporangium fulvum</name>
    <dbReference type="NCBI Taxonomy" id="53359"/>
    <lineage>
        <taxon>Bacteria</taxon>
        <taxon>Bacillati</taxon>
        <taxon>Actinomycetota</taxon>
        <taxon>Actinomycetes</taxon>
        <taxon>Micromonosporales</taxon>
        <taxon>Micromonosporaceae</taxon>
        <taxon>Dactylosporangium</taxon>
    </lineage>
</organism>
<dbReference type="InterPro" id="IPR035919">
    <property type="entry name" value="EAL_sf"/>
</dbReference>
<evidence type="ECO:0000259" key="2">
    <source>
        <dbReference type="PROSITE" id="PS50883"/>
    </source>
</evidence>
<dbReference type="SUPFAM" id="SSF55073">
    <property type="entry name" value="Nucleotide cyclase"/>
    <property type="match status" value="1"/>
</dbReference>
<dbReference type="InterPro" id="IPR000160">
    <property type="entry name" value="GGDEF_dom"/>
</dbReference>